<dbReference type="Proteomes" id="UP000001307">
    <property type="component" value="Unassembled WGS sequence"/>
</dbReference>
<evidence type="ECO:0000313" key="2">
    <source>
        <dbReference type="EMBL" id="CBY08953.1"/>
    </source>
</evidence>
<reference evidence="2" key="1">
    <citation type="journal article" date="2010" name="Science">
        <title>Plasticity of animal genome architecture unmasked by rapid evolution of a pelagic tunicate.</title>
        <authorList>
            <person name="Denoeud F."/>
            <person name="Henriet S."/>
            <person name="Mungpakdee S."/>
            <person name="Aury J.M."/>
            <person name="Da Silva C."/>
            <person name="Brinkmann H."/>
            <person name="Mikhaleva J."/>
            <person name="Olsen L.C."/>
            <person name="Jubin C."/>
            <person name="Canestro C."/>
            <person name="Bouquet J.M."/>
            <person name="Danks G."/>
            <person name="Poulain J."/>
            <person name="Campsteijn C."/>
            <person name="Adamski M."/>
            <person name="Cross I."/>
            <person name="Yadetie F."/>
            <person name="Muffato M."/>
            <person name="Louis A."/>
            <person name="Butcher S."/>
            <person name="Tsagkogeorga G."/>
            <person name="Konrad A."/>
            <person name="Singh S."/>
            <person name="Jensen M.F."/>
            <person name="Cong E.H."/>
            <person name="Eikeseth-Otteraa H."/>
            <person name="Noel B."/>
            <person name="Anthouard V."/>
            <person name="Porcel B.M."/>
            <person name="Kachouri-Lafond R."/>
            <person name="Nishino A."/>
            <person name="Ugolini M."/>
            <person name="Chourrout P."/>
            <person name="Nishida H."/>
            <person name="Aasland R."/>
            <person name="Huzurbazar S."/>
            <person name="Westhof E."/>
            <person name="Delsuc F."/>
            <person name="Lehrach H."/>
            <person name="Reinhardt R."/>
            <person name="Weissenbach J."/>
            <person name="Roy S.W."/>
            <person name="Artiguenave F."/>
            <person name="Postlethwait J.H."/>
            <person name="Manak J.R."/>
            <person name="Thompson E.M."/>
            <person name="Jaillon O."/>
            <person name="Du Pasquier L."/>
            <person name="Boudinot P."/>
            <person name="Liberles D.A."/>
            <person name="Volff J.N."/>
            <person name="Philippe H."/>
            <person name="Lenhard B."/>
            <person name="Roest Crollius H."/>
            <person name="Wincker P."/>
            <person name="Chourrout D."/>
        </authorList>
    </citation>
    <scope>NUCLEOTIDE SEQUENCE [LARGE SCALE GENOMIC DNA]</scope>
</reference>
<name>E4XBH8_OIKDI</name>
<dbReference type="Proteomes" id="UP000011014">
    <property type="component" value="Unassembled WGS sequence"/>
</dbReference>
<keyword evidence="1" id="KW-1133">Transmembrane helix</keyword>
<gene>
    <name evidence="2" type="ORF">GSOID_T00006479001</name>
    <name evidence="3" type="ORF">GSOID_T00032361001</name>
</gene>
<evidence type="ECO:0000313" key="4">
    <source>
        <dbReference type="Proteomes" id="UP000001307"/>
    </source>
</evidence>
<proteinExistence type="predicted"/>
<keyword evidence="4" id="KW-1185">Reference proteome</keyword>
<accession>E4XBH8</accession>
<dbReference type="AlphaFoldDB" id="E4XBH8"/>
<keyword evidence="1" id="KW-0812">Transmembrane</keyword>
<sequence>MEWLISKLPTSMLERLNNPRYAPYVIVNWTFIDFAFCLGAASGGAALARTESGKRFVIQSQRRYQTKLTKLEMNYCPRQTVQGKELTKRWSQFDRIKASFYKSTVAIQPSSYQFAVLSFAVFWIIAGQLSPLYLPVAVYVTPASVDYYEECFDKSVPFLKYVTPISEYAARTKFVEVFTDKVRTELVSR</sequence>
<organism evidence="2">
    <name type="scientific">Oikopleura dioica</name>
    <name type="common">Tunicate</name>
    <dbReference type="NCBI Taxonomy" id="34765"/>
    <lineage>
        <taxon>Eukaryota</taxon>
        <taxon>Metazoa</taxon>
        <taxon>Chordata</taxon>
        <taxon>Tunicata</taxon>
        <taxon>Appendicularia</taxon>
        <taxon>Copelata</taxon>
        <taxon>Oikopleuridae</taxon>
        <taxon>Oikopleura</taxon>
    </lineage>
</organism>
<feature type="transmembrane region" description="Helical" evidence="1">
    <location>
        <begin position="21"/>
        <end position="48"/>
    </location>
</feature>
<protein>
    <submittedName>
        <fullName evidence="2">Uncharacterized protein</fullName>
    </submittedName>
</protein>
<feature type="transmembrane region" description="Helical" evidence="1">
    <location>
        <begin position="112"/>
        <end position="134"/>
    </location>
</feature>
<dbReference type="EMBL" id="FN655214">
    <property type="protein sequence ID" value="CBY38419.1"/>
    <property type="molecule type" value="Genomic_DNA"/>
</dbReference>
<keyword evidence="1" id="KW-0472">Membrane</keyword>
<evidence type="ECO:0000313" key="3">
    <source>
        <dbReference type="EMBL" id="CBY38419.1"/>
    </source>
</evidence>
<dbReference type="InParanoid" id="E4XBH8"/>
<dbReference type="EMBL" id="FN653034">
    <property type="protein sequence ID" value="CBY08953.1"/>
    <property type="molecule type" value="Genomic_DNA"/>
</dbReference>
<evidence type="ECO:0000256" key="1">
    <source>
        <dbReference type="SAM" id="Phobius"/>
    </source>
</evidence>